<evidence type="ECO:0000313" key="2">
    <source>
        <dbReference type="Proteomes" id="UP000814033"/>
    </source>
</evidence>
<dbReference type="EMBL" id="MU275926">
    <property type="protein sequence ID" value="KAI0046423.1"/>
    <property type="molecule type" value="Genomic_DNA"/>
</dbReference>
<reference evidence="1" key="2">
    <citation type="journal article" date="2022" name="New Phytol.">
        <title>Evolutionary transition to the ectomycorrhizal habit in the genomes of a hyperdiverse lineage of mushroom-forming fungi.</title>
        <authorList>
            <person name="Looney B."/>
            <person name="Miyauchi S."/>
            <person name="Morin E."/>
            <person name="Drula E."/>
            <person name="Courty P.E."/>
            <person name="Kohler A."/>
            <person name="Kuo A."/>
            <person name="LaButti K."/>
            <person name="Pangilinan J."/>
            <person name="Lipzen A."/>
            <person name="Riley R."/>
            <person name="Andreopoulos W."/>
            <person name="He G."/>
            <person name="Johnson J."/>
            <person name="Nolan M."/>
            <person name="Tritt A."/>
            <person name="Barry K.W."/>
            <person name="Grigoriev I.V."/>
            <person name="Nagy L.G."/>
            <person name="Hibbett D."/>
            <person name="Henrissat B."/>
            <person name="Matheny P.B."/>
            <person name="Labbe J."/>
            <person name="Martin F.M."/>
        </authorList>
    </citation>
    <scope>NUCLEOTIDE SEQUENCE</scope>
    <source>
        <strain evidence="1">FP105234-sp</strain>
    </source>
</reference>
<organism evidence="1 2">
    <name type="scientific">Auriscalpium vulgare</name>
    <dbReference type="NCBI Taxonomy" id="40419"/>
    <lineage>
        <taxon>Eukaryota</taxon>
        <taxon>Fungi</taxon>
        <taxon>Dikarya</taxon>
        <taxon>Basidiomycota</taxon>
        <taxon>Agaricomycotina</taxon>
        <taxon>Agaricomycetes</taxon>
        <taxon>Russulales</taxon>
        <taxon>Auriscalpiaceae</taxon>
        <taxon>Auriscalpium</taxon>
    </lineage>
</organism>
<accession>A0ACB8RQQ9</accession>
<dbReference type="Proteomes" id="UP000814033">
    <property type="component" value="Unassembled WGS sequence"/>
</dbReference>
<gene>
    <name evidence="1" type="ORF">FA95DRAFT_1374651</name>
</gene>
<proteinExistence type="predicted"/>
<name>A0ACB8RQQ9_9AGAM</name>
<sequence length="76" mass="8431">MISGALGIVRGRTGLRQRVGKRPTRSTSSLLTAIAIVLALLPRPFTLPPQQWRRITALGSRVPRHRVVGWIPKANR</sequence>
<reference evidence="1" key="1">
    <citation type="submission" date="2021-02" db="EMBL/GenBank/DDBJ databases">
        <authorList>
            <consortium name="DOE Joint Genome Institute"/>
            <person name="Ahrendt S."/>
            <person name="Looney B.P."/>
            <person name="Miyauchi S."/>
            <person name="Morin E."/>
            <person name="Drula E."/>
            <person name="Courty P.E."/>
            <person name="Chicoki N."/>
            <person name="Fauchery L."/>
            <person name="Kohler A."/>
            <person name="Kuo A."/>
            <person name="Labutti K."/>
            <person name="Pangilinan J."/>
            <person name="Lipzen A."/>
            <person name="Riley R."/>
            <person name="Andreopoulos W."/>
            <person name="He G."/>
            <person name="Johnson J."/>
            <person name="Barry K.W."/>
            <person name="Grigoriev I.V."/>
            <person name="Nagy L."/>
            <person name="Hibbett D."/>
            <person name="Henrissat B."/>
            <person name="Matheny P.B."/>
            <person name="Labbe J."/>
            <person name="Martin F."/>
        </authorList>
    </citation>
    <scope>NUCLEOTIDE SEQUENCE</scope>
    <source>
        <strain evidence="1">FP105234-sp</strain>
    </source>
</reference>
<protein>
    <submittedName>
        <fullName evidence="1">Uncharacterized protein</fullName>
    </submittedName>
</protein>
<comment type="caution">
    <text evidence="1">The sequence shown here is derived from an EMBL/GenBank/DDBJ whole genome shotgun (WGS) entry which is preliminary data.</text>
</comment>
<evidence type="ECO:0000313" key="1">
    <source>
        <dbReference type="EMBL" id="KAI0046423.1"/>
    </source>
</evidence>
<keyword evidence="2" id="KW-1185">Reference proteome</keyword>